<evidence type="ECO:0000313" key="9">
    <source>
        <dbReference type="EMBL" id="PSB34928.1"/>
    </source>
</evidence>
<comment type="catalytic activity">
    <reaction evidence="5">
        <text>hydrogencarbonate + NH4(+) + ATP = carbamoyl phosphate + ADP + H2O + H(+)</text>
        <dbReference type="Rhea" id="RHEA:10152"/>
        <dbReference type="ChEBI" id="CHEBI:15377"/>
        <dbReference type="ChEBI" id="CHEBI:15378"/>
        <dbReference type="ChEBI" id="CHEBI:17544"/>
        <dbReference type="ChEBI" id="CHEBI:28938"/>
        <dbReference type="ChEBI" id="CHEBI:30616"/>
        <dbReference type="ChEBI" id="CHEBI:58228"/>
        <dbReference type="ChEBI" id="CHEBI:456216"/>
        <dbReference type="EC" id="2.7.2.2"/>
    </reaction>
</comment>
<accession>A0A2T1EQI8</accession>
<dbReference type="NCBIfam" id="TIGR00746">
    <property type="entry name" value="arcC"/>
    <property type="match status" value="1"/>
</dbReference>
<evidence type="ECO:0000259" key="8">
    <source>
        <dbReference type="Pfam" id="PF00696"/>
    </source>
</evidence>
<dbReference type="NCBIfam" id="NF009008">
    <property type="entry name" value="PRK12354.1"/>
    <property type="match status" value="1"/>
</dbReference>
<evidence type="ECO:0000256" key="5">
    <source>
        <dbReference type="ARBA" id="ARBA00048467"/>
    </source>
</evidence>
<dbReference type="OrthoDB" id="9766717at2"/>
<name>A0A2T1EQI8_9CYAN</name>
<feature type="domain" description="Aspartate/glutamate/uridylate kinase" evidence="8">
    <location>
        <begin position="1"/>
        <end position="273"/>
    </location>
</feature>
<dbReference type="AlphaFoldDB" id="A0A2T1EQI8"/>
<dbReference type="GO" id="GO:0008804">
    <property type="term" value="F:carbamate kinase activity"/>
    <property type="evidence" value="ECO:0007669"/>
    <property type="project" value="UniProtKB-UniRule"/>
</dbReference>
<dbReference type="GO" id="GO:0019546">
    <property type="term" value="P:L-arginine deiminase pathway"/>
    <property type="evidence" value="ECO:0007669"/>
    <property type="project" value="TreeGrafter"/>
</dbReference>
<dbReference type="RefSeq" id="WP_106254607.1">
    <property type="nucleotide sequence ID" value="NZ_CAWNSW010000036.1"/>
</dbReference>
<evidence type="ECO:0000256" key="3">
    <source>
        <dbReference type="ARBA" id="ARBA00022679"/>
    </source>
</evidence>
<dbReference type="Pfam" id="PF00696">
    <property type="entry name" value="AA_kinase"/>
    <property type="match status" value="1"/>
</dbReference>
<reference evidence="9 10" key="2">
    <citation type="submission" date="2018-03" db="EMBL/GenBank/DDBJ databases">
        <title>The ancient ancestry and fast evolution of plastids.</title>
        <authorList>
            <person name="Moore K.R."/>
            <person name="Magnabosco C."/>
            <person name="Momper L."/>
            <person name="Gold D.A."/>
            <person name="Bosak T."/>
            <person name="Fournier G.P."/>
        </authorList>
    </citation>
    <scope>NUCLEOTIDE SEQUENCE [LARGE SCALE GENOMIC DNA]</scope>
    <source>
        <strain evidence="9 10">ULC18</strain>
    </source>
</reference>
<dbReference type="InterPro" id="IPR003964">
    <property type="entry name" value="Carb_kinase"/>
</dbReference>
<evidence type="ECO:0000256" key="7">
    <source>
        <dbReference type="PIRNR" id="PIRNR000723"/>
    </source>
</evidence>
<dbReference type="EMBL" id="PVWK01000011">
    <property type="protein sequence ID" value="PSB34928.1"/>
    <property type="molecule type" value="Genomic_DNA"/>
</dbReference>
<keyword evidence="3 7" id="KW-0808">Transferase</keyword>
<reference evidence="10" key="1">
    <citation type="submission" date="2018-02" db="EMBL/GenBank/DDBJ databases">
        <authorList>
            <person name="Moore K."/>
            <person name="Momper L."/>
        </authorList>
    </citation>
    <scope>NUCLEOTIDE SEQUENCE [LARGE SCALE GENOMIC DNA]</scope>
    <source>
        <strain evidence="10">ULC18</strain>
    </source>
</reference>
<organism evidence="9 10">
    <name type="scientific">Stenomitos frigidus ULC18</name>
    <dbReference type="NCBI Taxonomy" id="2107698"/>
    <lineage>
        <taxon>Bacteria</taxon>
        <taxon>Bacillati</taxon>
        <taxon>Cyanobacteriota</taxon>
        <taxon>Cyanophyceae</taxon>
        <taxon>Leptolyngbyales</taxon>
        <taxon>Leptolyngbyaceae</taxon>
        <taxon>Stenomitos</taxon>
    </lineage>
</organism>
<evidence type="ECO:0000256" key="1">
    <source>
        <dbReference type="ARBA" id="ARBA00011066"/>
    </source>
</evidence>
<evidence type="ECO:0000313" key="10">
    <source>
        <dbReference type="Proteomes" id="UP000239576"/>
    </source>
</evidence>
<dbReference type="InterPro" id="IPR036393">
    <property type="entry name" value="AceGlu_kinase-like_sf"/>
</dbReference>
<dbReference type="PRINTS" id="PR01469">
    <property type="entry name" value="CARBMTKINASE"/>
</dbReference>
<protein>
    <recommendedName>
        <fullName evidence="2 6">Carbamate kinase</fullName>
    </recommendedName>
</protein>
<dbReference type="GO" id="GO:0005829">
    <property type="term" value="C:cytosol"/>
    <property type="evidence" value="ECO:0007669"/>
    <property type="project" value="TreeGrafter"/>
</dbReference>
<proteinExistence type="inferred from homology"/>
<gene>
    <name evidence="9" type="primary">arcC</name>
    <name evidence="9" type="ORF">C7B82_01715</name>
</gene>
<dbReference type="CDD" id="cd04235">
    <property type="entry name" value="AAK_CK"/>
    <property type="match status" value="1"/>
</dbReference>
<dbReference type="InterPro" id="IPR001048">
    <property type="entry name" value="Asp/Glu/Uridylate_kinase"/>
</dbReference>
<dbReference type="PANTHER" id="PTHR30409">
    <property type="entry name" value="CARBAMATE KINASE"/>
    <property type="match status" value="1"/>
</dbReference>
<evidence type="ECO:0000256" key="4">
    <source>
        <dbReference type="ARBA" id="ARBA00022777"/>
    </source>
</evidence>
<sequence length="299" mass="31403">MRIVVALGGNALLRRGEPMAAENQQANIRLAAQAIAILAQEHDLIITHGNGPQVGLLALQAEAYKGVQPYPLDVLNAETEGMIGYLIEQELHNQLPDRLVVTLLTQVEVNANDPAFAHSTKPIGSIYTQAEAEQLAAERGWAIAPDGNAYRRVVPSPEPQRIIELAAIQLLVQAGALVICVGGGGIPVVVTPTGGIRGVEAVIDKDLSAALLATSLGAEALLLLTDVDAVYTHWGTTAAQSLHHVSPAQLRRYSFASGSMAPKVEAACRFVEQTGGIAGIGRMEDATAILAGQAGTRVR</sequence>
<dbReference type="Gene3D" id="3.40.1160.10">
    <property type="entry name" value="Acetylglutamate kinase-like"/>
    <property type="match status" value="1"/>
</dbReference>
<keyword evidence="10" id="KW-1185">Reference proteome</keyword>
<dbReference type="Proteomes" id="UP000239576">
    <property type="component" value="Unassembled WGS sequence"/>
</dbReference>
<dbReference type="PANTHER" id="PTHR30409:SF1">
    <property type="entry name" value="CARBAMATE KINASE-RELATED"/>
    <property type="match status" value="1"/>
</dbReference>
<evidence type="ECO:0000256" key="6">
    <source>
        <dbReference type="NCBIfam" id="TIGR00746"/>
    </source>
</evidence>
<dbReference type="NCBIfam" id="NF009007">
    <property type="entry name" value="PRK12352.1"/>
    <property type="match status" value="1"/>
</dbReference>
<comment type="caution">
    <text evidence="9">The sequence shown here is derived from an EMBL/GenBank/DDBJ whole genome shotgun (WGS) entry which is preliminary data.</text>
</comment>
<evidence type="ECO:0000256" key="2">
    <source>
        <dbReference type="ARBA" id="ARBA00013070"/>
    </source>
</evidence>
<dbReference type="SUPFAM" id="SSF53633">
    <property type="entry name" value="Carbamate kinase-like"/>
    <property type="match status" value="1"/>
</dbReference>
<dbReference type="PIRSF" id="PIRSF000723">
    <property type="entry name" value="Carbamate_kin"/>
    <property type="match status" value="1"/>
</dbReference>
<comment type="similarity">
    <text evidence="1 7">Belongs to the carbamate kinase family.</text>
</comment>
<dbReference type="FunFam" id="3.40.1160.10:FF:000007">
    <property type="entry name" value="Carbamate kinase"/>
    <property type="match status" value="1"/>
</dbReference>
<keyword evidence="4 7" id="KW-0418">Kinase</keyword>